<sequence>MVKTLPKSRPRAASPPPKRRKKNKDPETTVETPAPPTTFPQFSKLPVELQMMVWELVPTPTRIIKGAVLFGSLENHDPSSGARAMNTSLAATEARFLVLPAENAVPPILRTCRLSRVVGLKRFTLLKHYTFSFAATEFRPFRRCCRYTVPQPTGKAVYVDLAHDIFDIRAPPFRFCPGMHCYDNCSHRSYIRYSESVRCPYDGCNKLHIPQTTLRRGIDLSTGWQPPKVVSSASDLRPAKIPFHEVDAKMYKQIKDEFAAKLPSLVEKTISFTRMMGPGRSLTCSSVVTRQWKELMVLKEPGPAGMQRRKQLRIVRLQMEEWMKEETRELHAYEWAEEAAESRAERDAMENI</sequence>
<feature type="compositionally biased region" description="Basic residues" evidence="1">
    <location>
        <begin position="1"/>
        <end position="10"/>
    </location>
</feature>
<reference evidence="3" key="2">
    <citation type="submission" date="2023-06" db="EMBL/GenBank/DDBJ databases">
        <authorList>
            <consortium name="Lawrence Berkeley National Laboratory"/>
            <person name="Haridas S."/>
            <person name="Hensen N."/>
            <person name="Bonometti L."/>
            <person name="Westerberg I."/>
            <person name="Brannstrom I.O."/>
            <person name="Guillou S."/>
            <person name="Cros-Aarteil S."/>
            <person name="Calhoun S."/>
            <person name="Kuo A."/>
            <person name="Mondo S."/>
            <person name="Pangilinan J."/>
            <person name="Riley R."/>
            <person name="Labutti K."/>
            <person name="Andreopoulos B."/>
            <person name="Lipzen A."/>
            <person name="Chen C."/>
            <person name="Yanf M."/>
            <person name="Daum C."/>
            <person name="Ng V."/>
            <person name="Clum A."/>
            <person name="Steindorff A."/>
            <person name="Ohm R."/>
            <person name="Martin F."/>
            <person name="Silar P."/>
            <person name="Natvig D."/>
            <person name="Lalanne C."/>
            <person name="Gautier V."/>
            <person name="Ament-Velasquez S.L."/>
            <person name="Kruys A."/>
            <person name="Hutchinson M.I."/>
            <person name="Powell A.J."/>
            <person name="Barry K."/>
            <person name="Miller A.N."/>
            <person name="Grigoriev I.V."/>
            <person name="Debuchy R."/>
            <person name="Gladieux P."/>
            <person name="Thoren M.H."/>
            <person name="Johannesson H."/>
        </authorList>
    </citation>
    <scope>NUCLEOTIDE SEQUENCE</scope>
    <source>
        <strain evidence="3">SMH4131-1</strain>
    </source>
</reference>
<evidence type="ECO:0000256" key="1">
    <source>
        <dbReference type="SAM" id="MobiDB-lite"/>
    </source>
</evidence>
<dbReference type="EMBL" id="JAUEPO010000004">
    <property type="protein sequence ID" value="KAK3323176.1"/>
    <property type="molecule type" value="Genomic_DNA"/>
</dbReference>
<dbReference type="InterPro" id="IPR045518">
    <property type="entry name" value="2EXR"/>
</dbReference>
<dbReference type="AlphaFoldDB" id="A0AAE0M8A2"/>
<dbReference type="Pfam" id="PF20150">
    <property type="entry name" value="2EXR"/>
    <property type="match status" value="1"/>
</dbReference>
<dbReference type="PANTHER" id="PTHR35910">
    <property type="entry name" value="2EXR DOMAIN-CONTAINING PROTEIN"/>
    <property type="match status" value="1"/>
</dbReference>
<feature type="region of interest" description="Disordered" evidence="1">
    <location>
        <begin position="1"/>
        <end position="41"/>
    </location>
</feature>
<dbReference type="PANTHER" id="PTHR35910:SF6">
    <property type="entry name" value="2EXR DOMAIN-CONTAINING PROTEIN"/>
    <property type="match status" value="1"/>
</dbReference>
<gene>
    <name evidence="3" type="ORF">B0T19DRAFT_462496</name>
</gene>
<name>A0AAE0M8A2_9PEZI</name>
<proteinExistence type="predicted"/>
<evidence type="ECO:0000313" key="4">
    <source>
        <dbReference type="Proteomes" id="UP001286456"/>
    </source>
</evidence>
<dbReference type="Proteomes" id="UP001286456">
    <property type="component" value="Unassembled WGS sequence"/>
</dbReference>
<feature type="domain" description="2EXR" evidence="2">
    <location>
        <begin position="39"/>
        <end position="166"/>
    </location>
</feature>
<accession>A0AAE0M8A2</accession>
<comment type="caution">
    <text evidence="3">The sequence shown here is derived from an EMBL/GenBank/DDBJ whole genome shotgun (WGS) entry which is preliminary data.</text>
</comment>
<evidence type="ECO:0000259" key="2">
    <source>
        <dbReference type="Pfam" id="PF20150"/>
    </source>
</evidence>
<evidence type="ECO:0000313" key="3">
    <source>
        <dbReference type="EMBL" id="KAK3323176.1"/>
    </source>
</evidence>
<reference evidence="3" key="1">
    <citation type="journal article" date="2023" name="Mol. Phylogenet. Evol.">
        <title>Genome-scale phylogeny and comparative genomics of the fungal order Sordariales.</title>
        <authorList>
            <person name="Hensen N."/>
            <person name="Bonometti L."/>
            <person name="Westerberg I."/>
            <person name="Brannstrom I.O."/>
            <person name="Guillou S."/>
            <person name="Cros-Aarteil S."/>
            <person name="Calhoun S."/>
            <person name="Haridas S."/>
            <person name="Kuo A."/>
            <person name="Mondo S."/>
            <person name="Pangilinan J."/>
            <person name="Riley R."/>
            <person name="LaButti K."/>
            <person name="Andreopoulos B."/>
            <person name="Lipzen A."/>
            <person name="Chen C."/>
            <person name="Yan M."/>
            <person name="Daum C."/>
            <person name="Ng V."/>
            <person name="Clum A."/>
            <person name="Steindorff A."/>
            <person name="Ohm R.A."/>
            <person name="Martin F."/>
            <person name="Silar P."/>
            <person name="Natvig D.O."/>
            <person name="Lalanne C."/>
            <person name="Gautier V."/>
            <person name="Ament-Velasquez S.L."/>
            <person name="Kruys A."/>
            <person name="Hutchinson M.I."/>
            <person name="Powell A.J."/>
            <person name="Barry K."/>
            <person name="Miller A.N."/>
            <person name="Grigoriev I.V."/>
            <person name="Debuchy R."/>
            <person name="Gladieux P."/>
            <person name="Hiltunen Thoren M."/>
            <person name="Johannesson H."/>
        </authorList>
    </citation>
    <scope>NUCLEOTIDE SEQUENCE</scope>
    <source>
        <strain evidence="3">SMH4131-1</strain>
    </source>
</reference>
<keyword evidence="4" id="KW-1185">Reference proteome</keyword>
<protein>
    <recommendedName>
        <fullName evidence="2">2EXR domain-containing protein</fullName>
    </recommendedName>
</protein>
<organism evidence="3 4">
    <name type="scientific">Cercophora scortea</name>
    <dbReference type="NCBI Taxonomy" id="314031"/>
    <lineage>
        <taxon>Eukaryota</taxon>
        <taxon>Fungi</taxon>
        <taxon>Dikarya</taxon>
        <taxon>Ascomycota</taxon>
        <taxon>Pezizomycotina</taxon>
        <taxon>Sordariomycetes</taxon>
        <taxon>Sordariomycetidae</taxon>
        <taxon>Sordariales</taxon>
        <taxon>Lasiosphaeriaceae</taxon>
        <taxon>Cercophora</taxon>
    </lineage>
</organism>